<reference evidence="2" key="1">
    <citation type="journal article" date="2019" name="Int. J. Syst. Evol. Microbiol.">
        <title>The Global Catalogue of Microorganisms (GCM) 10K type strain sequencing project: providing services to taxonomists for standard genome sequencing and annotation.</title>
        <authorList>
            <consortium name="The Broad Institute Genomics Platform"/>
            <consortium name="The Broad Institute Genome Sequencing Center for Infectious Disease"/>
            <person name="Wu L."/>
            <person name="Ma J."/>
        </authorList>
    </citation>
    <scope>NUCLEOTIDE SEQUENCE [LARGE SCALE GENOMIC DNA]</scope>
    <source>
        <strain evidence="2">JCM 16117</strain>
    </source>
</reference>
<evidence type="ECO:0000313" key="2">
    <source>
        <dbReference type="Proteomes" id="UP001500929"/>
    </source>
</evidence>
<gene>
    <name evidence="1" type="ORF">GCM10009851_30600</name>
</gene>
<accession>A0ABP5QRZ8</accession>
<dbReference type="EMBL" id="BAAAQY010000010">
    <property type="protein sequence ID" value="GAA2243234.1"/>
    <property type="molecule type" value="Genomic_DNA"/>
</dbReference>
<dbReference type="PROSITE" id="PS51257">
    <property type="entry name" value="PROKAR_LIPOPROTEIN"/>
    <property type="match status" value="1"/>
</dbReference>
<keyword evidence="2" id="KW-1185">Reference proteome</keyword>
<comment type="caution">
    <text evidence="1">The sequence shown here is derived from an EMBL/GenBank/DDBJ whole genome shotgun (WGS) entry which is preliminary data.</text>
</comment>
<dbReference type="PANTHER" id="PTHR43649">
    <property type="entry name" value="ARABINOSE-BINDING PROTEIN-RELATED"/>
    <property type="match status" value="1"/>
</dbReference>
<dbReference type="Pfam" id="PF13416">
    <property type="entry name" value="SBP_bac_8"/>
    <property type="match status" value="1"/>
</dbReference>
<protein>
    <submittedName>
        <fullName evidence="1">Extracellular solute-binding protein</fullName>
    </submittedName>
</protein>
<sequence length="436" mass="45772">MFEPRRRTVRRTLTVGAIALSAALVVTGCSGGGDDGVAEDGTVTLTYNTWIPSAEQWAPIIEAFEAENPDITIDFQGADGASNYLGELDNLILAGEVPDMYGIQVGSAFDDYSEYALDTADYASDWIDGIKPELLESTTNSDGVVAALPILTAGSEFYLYNETLFDELGLSLPTDYASLLDVSEKAAAAGYTPFAMGAADAWHASDFFVWLSNQYGDGGDIYEAAAGDLAWDSENLIAAAEAWQGLFTDGVFQQGATSTTTYPSARDDYFMARKSLAMPTGSWHVSATLAGNSETPGSAVENDVLGMAPFPTIGDNEASSTTGVDYALALSSELSGAKLEAAAKFAEFLAVGEGQQIWVNTMQGFPAASGISAEIGSDNTETALESVAAVTEALQNAEYPRKLTSPNEGLESDLGIVLQNIANGADPASELATLNQ</sequence>
<dbReference type="InterPro" id="IPR050490">
    <property type="entry name" value="Bact_solute-bd_prot1"/>
</dbReference>
<dbReference type="RefSeq" id="WP_259480184.1">
    <property type="nucleotide sequence ID" value="NZ_BAAAQY010000010.1"/>
</dbReference>
<dbReference type="SUPFAM" id="SSF53850">
    <property type="entry name" value="Periplasmic binding protein-like II"/>
    <property type="match status" value="1"/>
</dbReference>
<dbReference type="Proteomes" id="UP001500929">
    <property type="component" value="Unassembled WGS sequence"/>
</dbReference>
<organism evidence="1 2">
    <name type="scientific">Herbiconiux moechotypicola</name>
    <dbReference type="NCBI Taxonomy" id="637393"/>
    <lineage>
        <taxon>Bacteria</taxon>
        <taxon>Bacillati</taxon>
        <taxon>Actinomycetota</taxon>
        <taxon>Actinomycetes</taxon>
        <taxon>Micrococcales</taxon>
        <taxon>Microbacteriaceae</taxon>
        <taxon>Herbiconiux</taxon>
    </lineage>
</organism>
<name>A0ABP5QRZ8_9MICO</name>
<dbReference type="PANTHER" id="PTHR43649:SF12">
    <property type="entry name" value="DIACETYLCHITOBIOSE BINDING PROTEIN DASA"/>
    <property type="match status" value="1"/>
</dbReference>
<dbReference type="Gene3D" id="3.40.190.10">
    <property type="entry name" value="Periplasmic binding protein-like II"/>
    <property type="match status" value="2"/>
</dbReference>
<proteinExistence type="predicted"/>
<evidence type="ECO:0000313" key="1">
    <source>
        <dbReference type="EMBL" id="GAA2243234.1"/>
    </source>
</evidence>
<dbReference type="InterPro" id="IPR006059">
    <property type="entry name" value="SBP"/>
</dbReference>